<organism evidence="1 2">
    <name type="scientific">Kickxella alabastrina</name>
    <dbReference type="NCBI Taxonomy" id="61397"/>
    <lineage>
        <taxon>Eukaryota</taxon>
        <taxon>Fungi</taxon>
        <taxon>Fungi incertae sedis</taxon>
        <taxon>Zoopagomycota</taxon>
        <taxon>Kickxellomycotina</taxon>
        <taxon>Kickxellomycetes</taxon>
        <taxon>Kickxellales</taxon>
        <taxon>Kickxellaceae</taxon>
        <taxon>Kickxella</taxon>
    </lineage>
</organism>
<reference evidence="1" key="1">
    <citation type="submission" date="2022-07" db="EMBL/GenBank/DDBJ databases">
        <title>Phylogenomic reconstructions and comparative analyses of Kickxellomycotina fungi.</title>
        <authorList>
            <person name="Reynolds N.K."/>
            <person name="Stajich J.E."/>
            <person name="Barry K."/>
            <person name="Grigoriev I.V."/>
            <person name="Crous P."/>
            <person name="Smith M.E."/>
        </authorList>
    </citation>
    <scope>NUCLEOTIDE SEQUENCE</scope>
    <source>
        <strain evidence="1">Benny 63K</strain>
    </source>
</reference>
<proteinExistence type="predicted"/>
<protein>
    <submittedName>
        <fullName evidence="1">Uncharacterized protein</fullName>
    </submittedName>
</protein>
<evidence type="ECO:0000313" key="2">
    <source>
        <dbReference type="Proteomes" id="UP001150581"/>
    </source>
</evidence>
<keyword evidence="2" id="KW-1185">Reference proteome</keyword>
<gene>
    <name evidence="1" type="ORF">LPJ66_000037</name>
</gene>
<sequence>MARSFGTPVYATLATILGLCILIFLSTYSTPTVTRRQPGSTIIYDPTAPTFHLSSQALDSSKLPFANHSTPEPYQSYLQQTLDFTHFQSLFDSVNNLSGGGILRTRGEAHITVISPPEYDMVLKPAGLTIDEIEGIGLRNKIQAARIAPVCLGRFKGRVKEEEQEGELLLFSLVVADVYGDLMAIRRDVFKLFRERGGQGALFQPEAFWPHVTIGYNQRDLFVQDGIYKGSNYCYAPVRVV</sequence>
<accession>A0ACC1IX48</accession>
<name>A0ACC1IX48_9FUNG</name>
<comment type="caution">
    <text evidence="1">The sequence shown here is derived from an EMBL/GenBank/DDBJ whole genome shotgun (WGS) entry which is preliminary data.</text>
</comment>
<evidence type="ECO:0000313" key="1">
    <source>
        <dbReference type="EMBL" id="KAJ1902426.1"/>
    </source>
</evidence>
<dbReference type="Proteomes" id="UP001150581">
    <property type="component" value="Unassembled WGS sequence"/>
</dbReference>
<dbReference type="EMBL" id="JANBPG010000001">
    <property type="protein sequence ID" value="KAJ1902426.1"/>
    <property type="molecule type" value="Genomic_DNA"/>
</dbReference>